<dbReference type="PANTHER" id="PTHR10648:SF4">
    <property type="entry name" value="PROTEIN PHOSPHATASE 2 (FORMERLY 2A), REGULATORY SUBUNIT A, BETA ISOFORM-RELATED"/>
    <property type="match status" value="1"/>
</dbReference>
<evidence type="ECO:0000259" key="3">
    <source>
        <dbReference type="Pfam" id="PF22956"/>
    </source>
</evidence>
<name>A0A8C2YZU5_CYCLU</name>
<dbReference type="PANTHER" id="PTHR10648">
    <property type="entry name" value="SERINE/THREONINE-PROTEIN PHOSPHATASE PP2A 65 KDA REGULATORY SUBUNIT"/>
    <property type="match status" value="1"/>
</dbReference>
<feature type="repeat" description="HEAT" evidence="2">
    <location>
        <begin position="346"/>
        <end position="384"/>
    </location>
</feature>
<dbReference type="GO" id="GO:0005634">
    <property type="term" value="C:nucleus"/>
    <property type="evidence" value="ECO:0007669"/>
    <property type="project" value="TreeGrafter"/>
</dbReference>
<dbReference type="InterPro" id="IPR055231">
    <property type="entry name" value="2AA_helical"/>
</dbReference>
<proteinExistence type="predicted"/>
<dbReference type="Pfam" id="PF22956">
    <property type="entry name" value="VPS15-like_hel"/>
    <property type="match status" value="1"/>
</dbReference>
<evidence type="ECO:0000313" key="5">
    <source>
        <dbReference type="Proteomes" id="UP000694565"/>
    </source>
</evidence>
<evidence type="ECO:0000256" key="2">
    <source>
        <dbReference type="PROSITE-ProRule" id="PRU00103"/>
    </source>
</evidence>
<dbReference type="InterPro" id="IPR021133">
    <property type="entry name" value="HEAT_type_2"/>
</dbReference>
<dbReference type="InterPro" id="IPR000357">
    <property type="entry name" value="HEAT"/>
</dbReference>
<dbReference type="Ensembl" id="ENSCLMT00005010321.1">
    <property type="protein sequence ID" value="ENSCLMP00005009509.1"/>
    <property type="gene ID" value="ENSCLMG00005004460.1"/>
</dbReference>
<evidence type="ECO:0000313" key="4">
    <source>
        <dbReference type="Ensembl" id="ENSCLMP00005009509.1"/>
    </source>
</evidence>
<feature type="repeat" description="HEAT" evidence="2">
    <location>
        <begin position="98"/>
        <end position="136"/>
    </location>
</feature>
<dbReference type="Gene3D" id="1.25.10.10">
    <property type="entry name" value="Leucine-rich Repeat Variant"/>
    <property type="match status" value="1"/>
</dbReference>
<dbReference type="AlphaFoldDB" id="A0A8C2YZU5"/>
<keyword evidence="1" id="KW-0677">Repeat</keyword>
<dbReference type="GO" id="GO:0005829">
    <property type="term" value="C:cytosol"/>
    <property type="evidence" value="ECO:0007669"/>
    <property type="project" value="TreeGrafter"/>
</dbReference>
<dbReference type="InterPro" id="IPR051023">
    <property type="entry name" value="PP2A_Regulatory_Subunit_A"/>
</dbReference>
<dbReference type="PROSITE" id="PS50077">
    <property type="entry name" value="HEAT_REPEAT"/>
    <property type="match status" value="8"/>
</dbReference>
<protein>
    <submittedName>
        <fullName evidence="4">Protein phosphatase 2, regulatory subunit A, beta a</fullName>
    </submittedName>
</protein>
<feature type="repeat" description="HEAT" evidence="2">
    <location>
        <begin position="214"/>
        <end position="252"/>
    </location>
</feature>
<dbReference type="Pfam" id="PF02985">
    <property type="entry name" value="HEAT"/>
    <property type="match status" value="2"/>
</dbReference>
<dbReference type="GeneTree" id="ENSGT00950000183066"/>
<feature type="repeat" description="HEAT" evidence="2">
    <location>
        <begin position="175"/>
        <end position="213"/>
    </location>
</feature>
<reference evidence="4" key="2">
    <citation type="submission" date="2025-09" db="UniProtKB">
        <authorList>
            <consortium name="Ensembl"/>
        </authorList>
    </citation>
    <scope>IDENTIFICATION</scope>
</reference>
<gene>
    <name evidence="4" type="primary">ppp2r1bb</name>
</gene>
<reference evidence="4" key="1">
    <citation type="submission" date="2025-08" db="UniProtKB">
        <authorList>
            <consortium name="Ensembl"/>
        </authorList>
    </citation>
    <scope>IDENTIFICATION</scope>
</reference>
<sequence length="656" mass="72795">CCCCNEVGCKPGADGDDSLYPIAVLIDELRNEDVQLRLNSIKKLSTIALALGVERTRTELLPFLTDTIYDEDEVLLALAEQLGNFTMLVGGPEYVHCLLPPLESLATVEETVVRDKAVESLRKISQEHSPVDLEVHFEPLVKRLASGDWFTSRTSACGLFSVCYPRVSSTVKAEIRQHFRTLCSDDTPMVRRAAASKLGEFAKVLELDYVKSDIISLFTALASDEQDSVRLLAVEACVSIATLLPQEDLESLVMPTLRQAAEDKSWRVRYMVADKFSETFVSLQISLCFNCIHSVLTIWLSDLCLLCPVSEQELVSDTNQHVKSALASVIMGLSTILGKDNTIEHLLPLFLAQLKDECPEVRLNIISNLDCVNEVIGIRQLSQSLLPAIVELAEDAKWRVRLAIIEYMPLLAGQLGVEFFDEKLNTLCMAWLIDHVYAIREAATCNLMKLVEKFGAEWAQNTIVPKVLGMANDPNYLHRMTTLFCINALSEACGQDITTKQMLPVVLKMSNDQVANVRFNVAKSLQKIGPVLDSNALQTEVKPVLEKLATDTDMDVKYFAQEAISDANVEQRLVQQAAFIFPADQTCCSLAGSQDRSEQRNTVVSITACNLMNSRIACTNPSQTVSFPNFFQPDLHAPVHSLFSAATQIEFDQTNE</sequence>
<organism evidence="4 5">
    <name type="scientific">Cyclopterus lumpus</name>
    <name type="common">Lumpsucker</name>
    <dbReference type="NCBI Taxonomy" id="8103"/>
    <lineage>
        <taxon>Eukaryota</taxon>
        <taxon>Metazoa</taxon>
        <taxon>Chordata</taxon>
        <taxon>Craniata</taxon>
        <taxon>Vertebrata</taxon>
        <taxon>Euteleostomi</taxon>
        <taxon>Actinopterygii</taxon>
        <taxon>Neopterygii</taxon>
        <taxon>Teleostei</taxon>
        <taxon>Neoteleostei</taxon>
        <taxon>Acanthomorphata</taxon>
        <taxon>Eupercaria</taxon>
        <taxon>Perciformes</taxon>
        <taxon>Cottioidei</taxon>
        <taxon>Cottales</taxon>
        <taxon>Cyclopteridae</taxon>
        <taxon>Cyclopterus</taxon>
    </lineage>
</organism>
<feature type="repeat" description="HEAT" evidence="2">
    <location>
        <begin position="463"/>
        <end position="501"/>
    </location>
</feature>
<dbReference type="Proteomes" id="UP000694565">
    <property type="component" value="Unplaced"/>
</dbReference>
<accession>A0A8C2YZU5</accession>
<feature type="domain" description="Phosphatase 2A Regulatory Subunit A helical" evidence="3">
    <location>
        <begin position="98"/>
        <end position="268"/>
    </location>
</feature>
<dbReference type="InterPro" id="IPR011989">
    <property type="entry name" value="ARM-like"/>
</dbReference>
<feature type="repeat" description="HEAT" evidence="2">
    <location>
        <begin position="502"/>
        <end position="540"/>
    </location>
</feature>
<dbReference type="GO" id="GO:0000159">
    <property type="term" value="C:protein phosphatase type 2A complex"/>
    <property type="evidence" value="ECO:0007669"/>
    <property type="project" value="TreeGrafter"/>
</dbReference>
<feature type="repeat" description="HEAT" evidence="2">
    <location>
        <begin position="21"/>
        <end position="59"/>
    </location>
</feature>
<dbReference type="SUPFAM" id="SSF48371">
    <property type="entry name" value="ARM repeat"/>
    <property type="match status" value="1"/>
</dbReference>
<dbReference type="GO" id="GO:0019888">
    <property type="term" value="F:protein phosphatase regulator activity"/>
    <property type="evidence" value="ECO:0007669"/>
    <property type="project" value="TreeGrafter"/>
</dbReference>
<keyword evidence="5" id="KW-1185">Reference proteome</keyword>
<dbReference type="InterPro" id="IPR016024">
    <property type="entry name" value="ARM-type_fold"/>
</dbReference>
<evidence type="ECO:0000256" key="1">
    <source>
        <dbReference type="ARBA" id="ARBA00022737"/>
    </source>
</evidence>
<feature type="repeat" description="HEAT" evidence="2">
    <location>
        <begin position="385"/>
        <end position="423"/>
    </location>
</feature>